<dbReference type="InterPro" id="IPR010131">
    <property type="entry name" value="MdtP/NodT-like"/>
</dbReference>
<protein>
    <recommendedName>
        <fullName evidence="5">TolC family protein</fullName>
    </recommendedName>
</protein>
<dbReference type="AlphaFoldDB" id="A0A502G9T4"/>
<organism evidence="3 4">
    <name type="scientific">Hymenobacter nivis</name>
    <dbReference type="NCBI Taxonomy" id="1850093"/>
    <lineage>
        <taxon>Bacteria</taxon>
        <taxon>Pseudomonadati</taxon>
        <taxon>Bacteroidota</taxon>
        <taxon>Cytophagia</taxon>
        <taxon>Cytophagales</taxon>
        <taxon>Hymenobacteraceae</taxon>
        <taxon>Hymenobacter</taxon>
    </lineage>
</organism>
<feature type="region of interest" description="Disordered" evidence="2">
    <location>
        <begin position="17"/>
        <end position="91"/>
    </location>
</feature>
<accession>A0A502G9T4</accession>
<name>A0A502G9T4_9BACT</name>
<dbReference type="Proteomes" id="UP000317646">
    <property type="component" value="Unassembled WGS sequence"/>
</dbReference>
<dbReference type="PANTHER" id="PTHR30203">
    <property type="entry name" value="OUTER MEMBRANE CATION EFFLUX PROTEIN"/>
    <property type="match status" value="1"/>
</dbReference>
<evidence type="ECO:0000256" key="2">
    <source>
        <dbReference type="SAM" id="MobiDB-lite"/>
    </source>
</evidence>
<comment type="similarity">
    <text evidence="1">Belongs to the outer membrane factor (OMF) (TC 1.B.17) family.</text>
</comment>
<dbReference type="PANTHER" id="PTHR30203:SF23">
    <property type="entry name" value="OUTER MEMBRANE EFFLUX PROTEIN"/>
    <property type="match status" value="1"/>
</dbReference>
<dbReference type="GO" id="GO:0015562">
    <property type="term" value="F:efflux transmembrane transporter activity"/>
    <property type="evidence" value="ECO:0007669"/>
    <property type="project" value="InterPro"/>
</dbReference>
<dbReference type="RefSeq" id="WP_140469611.1">
    <property type="nucleotide sequence ID" value="NZ_RCYZ01000015.1"/>
</dbReference>
<evidence type="ECO:0008006" key="5">
    <source>
        <dbReference type="Google" id="ProtNLM"/>
    </source>
</evidence>
<dbReference type="InterPro" id="IPR003423">
    <property type="entry name" value="OMP_efflux"/>
</dbReference>
<dbReference type="OrthoDB" id="9791261at2"/>
<gene>
    <name evidence="3" type="ORF">EAH73_22045</name>
</gene>
<comment type="caution">
    <text evidence="3">The sequence shown here is derived from an EMBL/GenBank/DDBJ whole genome shotgun (WGS) entry which is preliminary data.</text>
</comment>
<dbReference type="Pfam" id="PF02321">
    <property type="entry name" value="OEP"/>
    <property type="match status" value="1"/>
</dbReference>
<evidence type="ECO:0000256" key="1">
    <source>
        <dbReference type="ARBA" id="ARBA00007613"/>
    </source>
</evidence>
<evidence type="ECO:0000313" key="4">
    <source>
        <dbReference type="Proteomes" id="UP000317646"/>
    </source>
</evidence>
<keyword evidence="4" id="KW-1185">Reference proteome</keyword>
<dbReference type="SUPFAM" id="SSF56954">
    <property type="entry name" value="Outer membrane efflux proteins (OEP)"/>
    <property type="match status" value="1"/>
</dbReference>
<sequence>MTARFFRTLAAAGGLGLLPGLGRAQRMATPTPPSSMSRPQAGTPNALPAAPGLPAARPAQAPGQTPAAGALPPNQLAQPGQNSPASAAPVAGSPGYGQYPVVPGMPAGVPIRAALGAADTLRLTLPEAQQQFVQTNFQLLAQRFNVNLAQATVVQSALRDNPNLSAEVNAYNPNTRQFFPFGPGKAVDPNNPTGNTVVLQLQQLINLSGSRAKLVQLSSTNAEVQQAAFEDLLRNSRFQLSQTFFNVVAERRKLDLLRAQRDQLARLLVGFREQLRLGTVAGFEVTRLELERQSLEKDRSDQLTQLGQDEAALRVFLALPGTTFVAPTGQDLLPAPPAALPTLADLTALAYQYRPDLRAATKQTDYAQQNLRLQHALAVPKLTIGADYASYGNTYAHYYGLQTAIDLPVANRNQGNIQAAQVGIQQSAQGLNQNKLQVEQDVAAAVEQVQRATDLRRSVTPEYVATIADVSRNAAADYKRRLIDLVSFIDKFRAYNDAQLNLIDIGNRLEQAKQQVNFVTNTPVFKD</sequence>
<evidence type="ECO:0000313" key="3">
    <source>
        <dbReference type="EMBL" id="TPG58688.1"/>
    </source>
</evidence>
<dbReference type="Gene3D" id="1.20.1600.10">
    <property type="entry name" value="Outer membrane efflux proteins (OEP)"/>
    <property type="match status" value="1"/>
</dbReference>
<dbReference type="EMBL" id="RCYZ01000015">
    <property type="protein sequence ID" value="TPG58688.1"/>
    <property type="molecule type" value="Genomic_DNA"/>
</dbReference>
<reference evidence="3 4" key="1">
    <citation type="journal article" date="2019" name="Environ. Microbiol.">
        <title>Species interactions and distinct microbial communities in high Arctic permafrost affected cryosols are associated with the CH4 and CO2 gas fluxes.</title>
        <authorList>
            <person name="Altshuler I."/>
            <person name="Hamel J."/>
            <person name="Turney S."/>
            <person name="Magnuson E."/>
            <person name="Levesque R."/>
            <person name="Greer C."/>
            <person name="Whyte L.G."/>
        </authorList>
    </citation>
    <scope>NUCLEOTIDE SEQUENCE [LARGE SCALE GENOMIC DNA]</scope>
    <source>
        <strain evidence="3 4">S9.2P</strain>
    </source>
</reference>
<feature type="compositionally biased region" description="Low complexity" evidence="2">
    <location>
        <begin position="41"/>
        <end position="73"/>
    </location>
</feature>
<proteinExistence type="inferred from homology"/>